<reference evidence="2" key="1">
    <citation type="submission" date="2020-02" db="EMBL/GenBank/DDBJ databases">
        <authorList>
            <person name="Palmer J.M."/>
        </authorList>
    </citation>
    <scope>NUCLEOTIDE SEQUENCE</scope>
    <source>
        <strain evidence="2">EPUS1.4</strain>
        <tissue evidence="2">Thallus</tissue>
    </source>
</reference>
<accession>A0A8H7AL98</accession>
<evidence type="ECO:0000313" key="3">
    <source>
        <dbReference type="Proteomes" id="UP000606974"/>
    </source>
</evidence>
<name>A0A8H7AL98_9EURO</name>
<feature type="region of interest" description="Disordered" evidence="1">
    <location>
        <begin position="1"/>
        <end position="22"/>
    </location>
</feature>
<comment type="caution">
    <text evidence="2">The sequence shown here is derived from an EMBL/GenBank/DDBJ whole genome shotgun (WGS) entry which is preliminary data.</text>
</comment>
<gene>
    <name evidence="2" type="ORF">GJ744_008471</name>
</gene>
<evidence type="ECO:0000313" key="2">
    <source>
        <dbReference type="EMBL" id="KAF7509076.1"/>
    </source>
</evidence>
<organism evidence="2 3">
    <name type="scientific">Endocarpon pusillum</name>
    <dbReference type="NCBI Taxonomy" id="364733"/>
    <lineage>
        <taxon>Eukaryota</taxon>
        <taxon>Fungi</taxon>
        <taxon>Dikarya</taxon>
        <taxon>Ascomycota</taxon>
        <taxon>Pezizomycotina</taxon>
        <taxon>Eurotiomycetes</taxon>
        <taxon>Chaetothyriomycetidae</taxon>
        <taxon>Verrucariales</taxon>
        <taxon>Verrucariaceae</taxon>
        <taxon>Endocarpon</taxon>
    </lineage>
</organism>
<proteinExistence type="predicted"/>
<protein>
    <submittedName>
        <fullName evidence="2">Uncharacterized protein</fullName>
    </submittedName>
</protein>
<feature type="compositionally biased region" description="Polar residues" evidence="1">
    <location>
        <begin position="57"/>
        <end position="68"/>
    </location>
</feature>
<dbReference type="AlphaFoldDB" id="A0A8H7AL98"/>
<dbReference type="Proteomes" id="UP000606974">
    <property type="component" value="Unassembled WGS sequence"/>
</dbReference>
<keyword evidence="3" id="KW-1185">Reference proteome</keyword>
<feature type="region of interest" description="Disordered" evidence="1">
    <location>
        <begin position="34"/>
        <end position="83"/>
    </location>
</feature>
<sequence length="83" mass="9121">MTCPSPSLADDDAPEFSLPPSVVKREKCRNHNIVYPFPPSRKTTTVPVSEAEIRDQSIPSDTKSNSEGNQEEAEEAATKYKGL</sequence>
<dbReference type="EMBL" id="JAACFV010000046">
    <property type="protein sequence ID" value="KAF7509076.1"/>
    <property type="molecule type" value="Genomic_DNA"/>
</dbReference>
<evidence type="ECO:0000256" key="1">
    <source>
        <dbReference type="SAM" id="MobiDB-lite"/>
    </source>
</evidence>